<proteinExistence type="inferred from homology"/>
<dbReference type="EC" id="3.5.1.19" evidence="6"/>
<keyword evidence="4" id="KW-0378">Hydrolase</keyword>
<comment type="pathway">
    <text evidence="5">Cofactor biosynthesis; nicotinate biosynthesis; nicotinate from nicotinamide: step 1/1.</text>
</comment>
<evidence type="ECO:0000256" key="6">
    <source>
        <dbReference type="ARBA" id="ARBA00039017"/>
    </source>
</evidence>
<dbReference type="GO" id="GO:0008936">
    <property type="term" value="F:nicotinamidase activity"/>
    <property type="evidence" value="ECO:0007669"/>
    <property type="project" value="UniProtKB-EC"/>
</dbReference>
<dbReference type="GO" id="GO:0046872">
    <property type="term" value="F:metal ion binding"/>
    <property type="evidence" value="ECO:0007669"/>
    <property type="project" value="UniProtKB-KW"/>
</dbReference>
<protein>
    <recommendedName>
        <fullName evidence="6">nicotinamidase</fullName>
        <ecNumber evidence="6">3.5.1.19</ecNumber>
    </recommendedName>
    <alternativeName>
        <fullName evidence="7">Nicotinamide deamidase</fullName>
    </alternativeName>
</protein>
<evidence type="ECO:0000256" key="3">
    <source>
        <dbReference type="ARBA" id="ARBA00022723"/>
    </source>
</evidence>
<reference evidence="9" key="2">
    <citation type="submission" date="2023-05" db="EMBL/GenBank/DDBJ databases">
        <authorList>
            <consortium name="Lawrence Berkeley National Laboratory"/>
            <person name="Steindorff A."/>
            <person name="Hensen N."/>
            <person name="Bonometti L."/>
            <person name="Westerberg I."/>
            <person name="Brannstrom I.O."/>
            <person name="Guillou S."/>
            <person name="Cros-Aarteil S."/>
            <person name="Calhoun S."/>
            <person name="Haridas S."/>
            <person name="Kuo A."/>
            <person name="Mondo S."/>
            <person name="Pangilinan J."/>
            <person name="Riley R."/>
            <person name="Labutti K."/>
            <person name="Andreopoulos B."/>
            <person name="Lipzen A."/>
            <person name="Chen C."/>
            <person name="Yanf M."/>
            <person name="Daum C."/>
            <person name="Ng V."/>
            <person name="Clum A."/>
            <person name="Ohm R."/>
            <person name="Martin F."/>
            <person name="Silar P."/>
            <person name="Natvig D."/>
            <person name="Lalanne C."/>
            <person name="Gautier V."/>
            <person name="Ament-Velasquez S.L."/>
            <person name="Kruys A."/>
            <person name="Hutchinson M.I."/>
            <person name="Powell A.J."/>
            <person name="Barry K."/>
            <person name="Miller A.N."/>
            <person name="Grigoriev I.V."/>
            <person name="Debuchy R."/>
            <person name="Gladieux P."/>
            <person name="Thoren M.H."/>
            <person name="Johannesson H."/>
        </authorList>
    </citation>
    <scope>NUCLEOTIDE SEQUENCE</scope>
    <source>
        <strain evidence="9">CBS 990.96</strain>
    </source>
</reference>
<evidence type="ECO:0000313" key="10">
    <source>
        <dbReference type="Proteomes" id="UP001301958"/>
    </source>
</evidence>
<dbReference type="PANTHER" id="PTHR11080:SF2">
    <property type="entry name" value="LD05707P"/>
    <property type="match status" value="1"/>
</dbReference>
<comment type="caution">
    <text evidence="9">The sequence shown here is derived from an EMBL/GenBank/DDBJ whole genome shotgun (WGS) entry which is preliminary data.</text>
</comment>
<sequence length="276" mass="30792">MTINKFGTDKLSDKVTPNITFSAQHRHHFTSNQSLFSWESVHCDHPRAMAREGFRPALLVVDMQEDFCPPSGTLAVPNARTILPLINHLLSLPTFTLRIATKDWHPPTHISFAPNHSPTTRPFLDTTTITNPLNPQETYTTHLWPIHCLQDTPGASLVPELNTSKLDHIIHKGQNPQVEMYSAFYSPLRNPTISDSGLAKILHSAEITHVYVVGLAADYCVRCTAEDAKMEGFKTYIIEEGTKAVDPEGWEKCKAEIEGKGVKVVSIGGEEVKRLF</sequence>
<keyword evidence="3" id="KW-0479">Metal-binding</keyword>
<keyword evidence="2" id="KW-0662">Pyridine nucleotide biosynthesis</keyword>
<gene>
    <name evidence="9" type="ORF">QBC38DRAFT_466919</name>
</gene>
<reference evidence="9" key="1">
    <citation type="journal article" date="2023" name="Mol. Phylogenet. Evol.">
        <title>Genome-scale phylogeny and comparative genomics of the fungal order Sordariales.</title>
        <authorList>
            <person name="Hensen N."/>
            <person name="Bonometti L."/>
            <person name="Westerberg I."/>
            <person name="Brannstrom I.O."/>
            <person name="Guillou S."/>
            <person name="Cros-Aarteil S."/>
            <person name="Calhoun S."/>
            <person name="Haridas S."/>
            <person name="Kuo A."/>
            <person name="Mondo S."/>
            <person name="Pangilinan J."/>
            <person name="Riley R."/>
            <person name="LaButti K."/>
            <person name="Andreopoulos B."/>
            <person name="Lipzen A."/>
            <person name="Chen C."/>
            <person name="Yan M."/>
            <person name="Daum C."/>
            <person name="Ng V."/>
            <person name="Clum A."/>
            <person name="Steindorff A."/>
            <person name="Ohm R.A."/>
            <person name="Martin F."/>
            <person name="Silar P."/>
            <person name="Natvig D.O."/>
            <person name="Lalanne C."/>
            <person name="Gautier V."/>
            <person name="Ament-Velasquez S.L."/>
            <person name="Kruys A."/>
            <person name="Hutchinson M.I."/>
            <person name="Powell A.J."/>
            <person name="Barry K."/>
            <person name="Miller A.N."/>
            <person name="Grigoriev I.V."/>
            <person name="Debuchy R."/>
            <person name="Gladieux P."/>
            <person name="Hiltunen Thoren M."/>
            <person name="Johannesson H."/>
        </authorList>
    </citation>
    <scope>NUCLEOTIDE SEQUENCE</scope>
    <source>
        <strain evidence="9">CBS 990.96</strain>
    </source>
</reference>
<dbReference type="CDD" id="cd01011">
    <property type="entry name" value="nicotinamidase"/>
    <property type="match status" value="1"/>
</dbReference>
<dbReference type="GO" id="GO:0019363">
    <property type="term" value="P:pyridine nucleotide biosynthetic process"/>
    <property type="evidence" value="ECO:0007669"/>
    <property type="project" value="UniProtKB-KW"/>
</dbReference>
<dbReference type="InterPro" id="IPR000868">
    <property type="entry name" value="Isochorismatase-like_dom"/>
</dbReference>
<dbReference type="EMBL" id="MU865294">
    <property type="protein sequence ID" value="KAK4231136.1"/>
    <property type="molecule type" value="Genomic_DNA"/>
</dbReference>
<evidence type="ECO:0000256" key="5">
    <source>
        <dbReference type="ARBA" id="ARBA00037900"/>
    </source>
</evidence>
<evidence type="ECO:0000259" key="8">
    <source>
        <dbReference type="Pfam" id="PF00857"/>
    </source>
</evidence>
<dbReference type="PANTHER" id="PTHR11080">
    <property type="entry name" value="PYRAZINAMIDASE/NICOTINAMIDASE"/>
    <property type="match status" value="1"/>
</dbReference>
<dbReference type="AlphaFoldDB" id="A0AAN7H0U8"/>
<evidence type="ECO:0000256" key="2">
    <source>
        <dbReference type="ARBA" id="ARBA00022642"/>
    </source>
</evidence>
<dbReference type="SUPFAM" id="SSF52499">
    <property type="entry name" value="Isochorismatase-like hydrolases"/>
    <property type="match status" value="1"/>
</dbReference>
<feature type="domain" description="Isochorismatase-like" evidence="8">
    <location>
        <begin position="57"/>
        <end position="266"/>
    </location>
</feature>
<accession>A0AAN7H0U8</accession>
<keyword evidence="10" id="KW-1185">Reference proteome</keyword>
<evidence type="ECO:0000313" key="9">
    <source>
        <dbReference type="EMBL" id="KAK4231136.1"/>
    </source>
</evidence>
<evidence type="ECO:0000256" key="4">
    <source>
        <dbReference type="ARBA" id="ARBA00022801"/>
    </source>
</evidence>
<evidence type="ECO:0000256" key="1">
    <source>
        <dbReference type="ARBA" id="ARBA00006336"/>
    </source>
</evidence>
<dbReference type="Proteomes" id="UP001301958">
    <property type="component" value="Unassembled WGS sequence"/>
</dbReference>
<dbReference type="Gene3D" id="3.40.50.850">
    <property type="entry name" value="Isochorismatase-like"/>
    <property type="match status" value="1"/>
</dbReference>
<dbReference type="InterPro" id="IPR036380">
    <property type="entry name" value="Isochorismatase-like_sf"/>
</dbReference>
<organism evidence="9 10">
    <name type="scientific">Podospora fimiseda</name>
    <dbReference type="NCBI Taxonomy" id="252190"/>
    <lineage>
        <taxon>Eukaryota</taxon>
        <taxon>Fungi</taxon>
        <taxon>Dikarya</taxon>
        <taxon>Ascomycota</taxon>
        <taxon>Pezizomycotina</taxon>
        <taxon>Sordariomycetes</taxon>
        <taxon>Sordariomycetidae</taxon>
        <taxon>Sordariales</taxon>
        <taxon>Podosporaceae</taxon>
        <taxon>Podospora</taxon>
    </lineage>
</organism>
<evidence type="ECO:0000256" key="7">
    <source>
        <dbReference type="ARBA" id="ARBA00043224"/>
    </source>
</evidence>
<name>A0AAN7H0U8_9PEZI</name>
<comment type="similarity">
    <text evidence="1">Belongs to the isochorismatase family.</text>
</comment>
<dbReference type="InterPro" id="IPR052347">
    <property type="entry name" value="Isochorismatase_Nicotinamidase"/>
</dbReference>
<dbReference type="Pfam" id="PF00857">
    <property type="entry name" value="Isochorismatase"/>
    <property type="match status" value="1"/>
</dbReference>